<evidence type="ECO:0000313" key="3">
    <source>
        <dbReference type="EMBL" id="SMY16169.1"/>
    </source>
</evidence>
<accession>A0A1A6TU61</accession>
<dbReference type="OrthoDB" id="5829355at2"/>
<feature type="transmembrane region" description="Helical" evidence="1">
    <location>
        <begin position="58"/>
        <end position="77"/>
    </location>
</feature>
<reference evidence="3" key="2">
    <citation type="submission" date="2017-06" db="EMBL/GenBank/DDBJ databases">
        <authorList>
            <person name="Kim H.J."/>
            <person name="Triplett B.A."/>
        </authorList>
    </citation>
    <scope>NUCLEOTIDE SEQUENCE [LARGE SCALE GENOMIC DNA]</scope>
    <source>
        <strain evidence="3">Type strain: CECT 9192</strain>
    </source>
</reference>
<protein>
    <submittedName>
        <fullName evidence="2">Uncharacterized protein</fullName>
    </submittedName>
</protein>
<dbReference type="Proteomes" id="UP000196485">
    <property type="component" value="Unassembled WGS sequence"/>
</dbReference>
<keyword evidence="4" id="KW-1185">Reference proteome</keyword>
<reference evidence="4" key="1">
    <citation type="submission" date="2017-06" db="EMBL/GenBank/DDBJ databases">
        <authorList>
            <person name="Rodrigo-Torres L."/>
            <person name="Arahal R. D."/>
            <person name="Lucena T."/>
        </authorList>
    </citation>
    <scope>NUCLEOTIDE SEQUENCE [LARGE SCALE GENOMIC DNA]</scope>
    <source>
        <strain evidence="4">type strain: CECT 9192</strain>
    </source>
</reference>
<dbReference type="AlphaFoldDB" id="A0A1A6TU61"/>
<gene>
    <name evidence="2" type="ORF">CTM88_06305</name>
    <name evidence="3" type="ORF">PAQU9191_01400</name>
</gene>
<keyword evidence="1" id="KW-0472">Membrane</keyword>
<evidence type="ECO:0000256" key="1">
    <source>
        <dbReference type="SAM" id="Phobius"/>
    </source>
</evidence>
<evidence type="ECO:0000313" key="4">
    <source>
        <dbReference type="Proteomes" id="UP000196485"/>
    </source>
</evidence>
<reference evidence="2 5" key="3">
    <citation type="submission" date="2018-03" db="EMBL/GenBank/DDBJ databases">
        <title>Whole genome sequencing of Histamine producing bacteria.</title>
        <authorList>
            <person name="Butler K."/>
        </authorList>
    </citation>
    <scope>NUCLEOTIDE SEQUENCE [LARGE SCALE GENOMIC DNA]</scope>
    <source>
        <strain evidence="2 5">BS2</strain>
    </source>
</reference>
<evidence type="ECO:0000313" key="5">
    <source>
        <dbReference type="Proteomes" id="UP000240254"/>
    </source>
</evidence>
<name>A0A1A6TU61_9GAMM</name>
<sequence length="79" mass="8963">MLWFLMVTLPLVLAGIHKLLLLLDVYPRNNSVFIIPIIIICYCIFAVSSAFDRDALPAVLIAIYYIVLTVITLKATIRR</sequence>
<keyword evidence="1" id="KW-1133">Transmembrane helix</keyword>
<dbReference type="RefSeq" id="WP_065166807.1">
    <property type="nucleotide sequence ID" value="NZ_FYAH01000002.1"/>
</dbReference>
<keyword evidence="1" id="KW-0812">Transmembrane</keyword>
<dbReference type="EMBL" id="PYMK01000005">
    <property type="protein sequence ID" value="PSU30082.1"/>
    <property type="molecule type" value="Genomic_DNA"/>
</dbReference>
<proteinExistence type="predicted"/>
<feature type="transmembrane region" description="Helical" evidence="1">
    <location>
        <begin position="30"/>
        <end position="51"/>
    </location>
</feature>
<dbReference type="Proteomes" id="UP000240254">
    <property type="component" value="Unassembled WGS sequence"/>
</dbReference>
<dbReference type="EMBL" id="FYAH01000002">
    <property type="protein sequence ID" value="SMY16169.1"/>
    <property type="molecule type" value="Genomic_DNA"/>
</dbReference>
<organism evidence="2 5">
    <name type="scientific">Photobacterium aquimaris</name>
    <dbReference type="NCBI Taxonomy" id="512643"/>
    <lineage>
        <taxon>Bacteria</taxon>
        <taxon>Pseudomonadati</taxon>
        <taxon>Pseudomonadota</taxon>
        <taxon>Gammaproteobacteria</taxon>
        <taxon>Vibrionales</taxon>
        <taxon>Vibrionaceae</taxon>
        <taxon>Photobacterium</taxon>
    </lineage>
</organism>
<evidence type="ECO:0000313" key="2">
    <source>
        <dbReference type="EMBL" id="PSU30082.1"/>
    </source>
</evidence>